<dbReference type="Pfam" id="PF00271">
    <property type="entry name" value="Helicase_C"/>
    <property type="match status" value="1"/>
</dbReference>
<dbReference type="PROSITE" id="PS51194">
    <property type="entry name" value="HELICASE_CTER"/>
    <property type="match status" value="1"/>
</dbReference>
<evidence type="ECO:0000256" key="2">
    <source>
        <dbReference type="ARBA" id="ARBA00022540"/>
    </source>
</evidence>
<dbReference type="InterPro" id="IPR011545">
    <property type="entry name" value="DEAD/DEAH_box_helicase_dom"/>
</dbReference>
<gene>
    <name evidence="17" type="ORF">DGYR_LOCUS5080</name>
</gene>
<dbReference type="CDD" id="cd18046">
    <property type="entry name" value="DEADc_EIF4AII_EIF4AI_DDX2"/>
    <property type="match status" value="1"/>
</dbReference>
<dbReference type="SMART" id="SM00490">
    <property type="entry name" value="HELICc"/>
    <property type="match status" value="1"/>
</dbReference>
<feature type="short sequence motif" description="Q motif" evidence="11">
    <location>
        <begin position="36"/>
        <end position="64"/>
    </location>
</feature>
<evidence type="ECO:0000256" key="11">
    <source>
        <dbReference type="PROSITE-ProRule" id="PRU00552"/>
    </source>
</evidence>
<keyword evidence="18" id="KW-1185">Reference proteome</keyword>
<dbReference type="Proteomes" id="UP000549394">
    <property type="component" value="Unassembled WGS sequence"/>
</dbReference>
<dbReference type="GO" id="GO:0003724">
    <property type="term" value="F:RNA helicase activity"/>
    <property type="evidence" value="ECO:0007669"/>
    <property type="project" value="UniProtKB-EC"/>
</dbReference>
<feature type="domain" description="Helicase C-terminal" evidence="15">
    <location>
        <begin position="249"/>
        <end position="410"/>
    </location>
</feature>
<dbReference type="GO" id="GO:0016787">
    <property type="term" value="F:hydrolase activity"/>
    <property type="evidence" value="ECO:0007669"/>
    <property type="project" value="UniProtKB-KW"/>
</dbReference>
<dbReference type="PROSITE" id="PS51192">
    <property type="entry name" value="HELICASE_ATP_BIND_1"/>
    <property type="match status" value="1"/>
</dbReference>
<dbReference type="EMBL" id="CAJFCJ010000006">
    <property type="protein sequence ID" value="CAD5116448.1"/>
    <property type="molecule type" value="Genomic_DNA"/>
</dbReference>
<comment type="caution">
    <text evidence="17">The sequence shown here is derived from an EMBL/GenBank/DDBJ whole genome shotgun (WGS) entry which is preliminary data.</text>
</comment>
<evidence type="ECO:0000256" key="1">
    <source>
        <dbReference type="ARBA" id="ARBA00012552"/>
    </source>
</evidence>
<dbReference type="Pfam" id="PF00270">
    <property type="entry name" value="DEAD"/>
    <property type="match status" value="1"/>
</dbReference>
<evidence type="ECO:0000256" key="5">
    <source>
        <dbReference type="ARBA" id="ARBA00022806"/>
    </source>
</evidence>
<dbReference type="PROSITE" id="PS51195">
    <property type="entry name" value="Q_MOTIF"/>
    <property type="match status" value="1"/>
</dbReference>
<dbReference type="InterPro" id="IPR001650">
    <property type="entry name" value="Helicase_C-like"/>
</dbReference>
<protein>
    <recommendedName>
        <fullName evidence="1">RNA helicase</fullName>
        <ecNumber evidence="1">3.6.4.13</ecNumber>
    </recommendedName>
</protein>
<dbReference type="GO" id="GO:0003743">
    <property type="term" value="F:translation initiation factor activity"/>
    <property type="evidence" value="ECO:0007669"/>
    <property type="project" value="UniProtKB-KW"/>
</dbReference>
<evidence type="ECO:0000259" key="15">
    <source>
        <dbReference type="PROSITE" id="PS51194"/>
    </source>
</evidence>
<sequence>MSNAENDVKRPPSSGPTENLSVQDGLLESNWDEVVEKFDDMNLREELLRGIYAYGFEKPSAIQQRAIIPCVKGHDVIAQAQSGTGKTATFSIAILQQLDMTKRTCQALVLAPTRELAQQIQKVVIALGDYMETQCHACIGGTNVRHDMATLQAGVHVVVGTPGRVYDMLQRRALDPQDIKMFVLDEADEMLSRGFKEQIYDVFRALPHSSLQVVLLSATMPSDVLDVTTRFMREPIRILVKKEELTLEGIRQFFVQVEREEWKLDTLCDLYETLTITQAVIFCNTRRKVDWLTEKMHARDFTVSAMHGDMDQKERDIIMREFRSGSSRVLTTTDLLARGIDVQQISLVINYDLPTNRENYIHRIGRGGRFGRKGVAINFVTHDDARILKDIETFYNTQIEEMPMNVADLI</sequence>
<dbReference type="CDD" id="cd18787">
    <property type="entry name" value="SF2_C_DEAD"/>
    <property type="match status" value="1"/>
</dbReference>
<evidence type="ECO:0000256" key="10">
    <source>
        <dbReference type="ARBA" id="ARBA00047984"/>
    </source>
</evidence>
<keyword evidence="2" id="KW-0396">Initiation factor</keyword>
<dbReference type="Gene3D" id="3.40.50.300">
    <property type="entry name" value="P-loop containing nucleotide triphosphate hydrolases"/>
    <property type="match status" value="2"/>
</dbReference>
<evidence type="ECO:0000256" key="9">
    <source>
        <dbReference type="ARBA" id="ARBA00024352"/>
    </source>
</evidence>
<dbReference type="PROSITE" id="PS00039">
    <property type="entry name" value="DEAD_ATP_HELICASE"/>
    <property type="match status" value="1"/>
</dbReference>
<dbReference type="AlphaFoldDB" id="A0A7I8VJK9"/>
<accession>A0A7I8VJK9</accession>
<organism evidence="17 18">
    <name type="scientific">Dimorphilus gyrociliatus</name>
    <dbReference type="NCBI Taxonomy" id="2664684"/>
    <lineage>
        <taxon>Eukaryota</taxon>
        <taxon>Metazoa</taxon>
        <taxon>Spiralia</taxon>
        <taxon>Lophotrochozoa</taxon>
        <taxon>Annelida</taxon>
        <taxon>Polychaeta</taxon>
        <taxon>Polychaeta incertae sedis</taxon>
        <taxon>Dinophilidae</taxon>
        <taxon>Dimorphilus</taxon>
    </lineage>
</organism>
<keyword evidence="3 12" id="KW-0547">Nucleotide-binding</keyword>
<feature type="domain" description="DEAD-box RNA helicase Q" evidence="16">
    <location>
        <begin position="36"/>
        <end position="64"/>
    </location>
</feature>
<dbReference type="SUPFAM" id="SSF52540">
    <property type="entry name" value="P-loop containing nucleoside triphosphate hydrolases"/>
    <property type="match status" value="2"/>
</dbReference>
<dbReference type="InterPro" id="IPR014001">
    <property type="entry name" value="Helicase_ATP-bd"/>
</dbReference>
<dbReference type="FunFam" id="3.40.50.300:FF:000089">
    <property type="entry name" value="Eukaryotic initiation factor 4A-II"/>
    <property type="match status" value="1"/>
</dbReference>
<name>A0A7I8VJK9_9ANNE</name>
<keyword evidence="7" id="KW-0694">RNA-binding</keyword>
<comment type="similarity">
    <text evidence="9">Belongs to the DEAD box helicase family. eIF4A subfamily.</text>
</comment>
<dbReference type="PANTHER" id="PTHR47958">
    <property type="entry name" value="ATP-DEPENDENT RNA HELICASE DBP3"/>
    <property type="match status" value="1"/>
</dbReference>
<evidence type="ECO:0000256" key="3">
    <source>
        <dbReference type="ARBA" id="ARBA00022741"/>
    </source>
</evidence>
<dbReference type="SMART" id="SM00487">
    <property type="entry name" value="DEXDc"/>
    <property type="match status" value="1"/>
</dbReference>
<comment type="catalytic activity">
    <reaction evidence="10">
        <text>ATP + H2O = ADP + phosphate + H(+)</text>
        <dbReference type="Rhea" id="RHEA:13065"/>
        <dbReference type="ChEBI" id="CHEBI:15377"/>
        <dbReference type="ChEBI" id="CHEBI:15378"/>
        <dbReference type="ChEBI" id="CHEBI:30616"/>
        <dbReference type="ChEBI" id="CHEBI:43474"/>
        <dbReference type="ChEBI" id="CHEBI:456216"/>
        <dbReference type="EC" id="3.6.4.13"/>
    </reaction>
</comment>
<dbReference type="InterPro" id="IPR014014">
    <property type="entry name" value="RNA_helicase_DEAD_Q_motif"/>
</dbReference>
<evidence type="ECO:0000313" key="18">
    <source>
        <dbReference type="Proteomes" id="UP000549394"/>
    </source>
</evidence>
<reference evidence="17 18" key="1">
    <citation type="submission" date="2020-08" db="EMBL/GenBank/DDBJ databases">
        <authorList>
            <person name="Hejnol A."/>
        </authorList>
    </citation>
    <scope>NUCLEOTIDE SEQUENCE [LARGE SCALE GENOMIC DNA]</scope>
</reference>
<keyword evidence="6 12" id="KW-0067">ATP-binding</keyword>
<dbReference type="GO" id="GO:0003723">
    <property type="term" value="F:RNA binding"/>
    <property type="evidence" value="ECO:0007669"/>
    <property type="project" value="UniProtKB-KW"/>
</dbReference>
<evidence type="ECO:0000259" key="16">
    <source>
        <dbReference type="PROSITE" id="PS51195"/>
    </source>
</evidence>
<dbReference type="EC" id="3.6.4.13" evidence="1"/>
<dbReference type="GO" id="GO:0005524">
    <property type="term" value="F:ATP binding"/>
    <property type="evidence" value="ECO:0007669"/>
    <property type="project" value="UniProtKB-KW"/>
</dbReference>
<evidence type="ECO:0000256" key="4">
    <source>
        <dbReference type="ARBA" id="ARBA00022801"/>
    </source>
</evidence>
<evidence type="ECO:0000313" key="17">
    <source>
        <dbReference type="EMBL" id="CAD5116448.1"/>
    </source>
</evidence>
<evidence type="ECO:0000256" key="8">
    <source>
        <dbReference type="ARBA" id="ARBA00022917"/>
    </source>
</evidence>
<evidence type="ECO:0000259" key="14">
    <source>
        <dbReference type="PROSITE" id="PS51192"/>
    </source>
</evidence>
<keyword evidence="4 12" id="KW-0378">Hydrolase</keyword>
<keyword evidence="8" id="KW-0648">Protein biosynthesis</keyword>
<feature type="compositionally biased region" description="Basic and acidic residues" evidence="13">
    <location>
        <begin position="1"/>
        <end position="10"/>
    </location>
</feature>
<feature type="region of interest" description="Disordered" evidence="13">
    <location>
        <begin position="1"/>
        <end position="22"/>
    </location>
</feature>
<evidence type="ECO:0000256" key="7">
    <source>
        <dbReference type="ARBA" id="ARBA00022884"/>
    </source>
</evidence>
<proteinExistence type="inferred from homology"/>
<keyword evidence="5 12" id="KW-0347">Helicase</keyword>
<evidence type="ECO:0000256" key="12">
    <source>
        <dbReference type="RuleBase" id="RU000492"/>
    </source>
</evidence>
<feature type="domain" description="Helicase ATP-binding" evidence="14">
    <location>
        <begin position="67"/>
        <end position="238"/>
    </location>
</feature>
<dbReference type="InterPro" id="IPR027417">
    <property type="entry name" value="P-loop_NTPase"/>
</dbReference>
<evidence type="ECO:0000256" key="6">
    <source>
        <dbReference type="ARBA" id="ARBA00022840"/>
    </source>
</evidence>
<dbReference type="InterPro" id="IPR000629">
    <property type="entry name" value="RNA-helicase_DEAD-box_CS"/>
</dbReference>
<evidence type="ECO:0000256" key="13">
    <source>
        <dbReference type="SAM" id="MobiDB-lite"/>
    </source>
</evidence>
<dbReference type="InterPro" id="IPR044728">
    <property type="entry name" value="EIF4A_DEADc"/>
</dbReference>
<dbReference type="FunFam" id="3.40.50.300:FF:000031">
    <property type="entry name" value="Eukaryotic initiation factor 4A-III"/>
    <property type="match status" value="1"/>
</dbReference>
<dbReference type="OrthoDB" id="10265785at2759"/>